<accession>A0AAV4S5I1</accession>
<name>A0AAV4S5I1_CAEEX</name>
<dbReference type="Proteomes" id="UP001054945">
    <property type="component" value="Unassembled WGS sequence"/>
</dbReference>
<dbReference type="EMBL" id="BPLR01008802">
    <property type="protein sequence ID" value="GIY27303.1"/>
    <property type="molecule type" value="Genomic_DNA"/>
</dbReference>
<dbReference type="AlphaFoldDB" id="A0AAV4S5I1"/>
<organism evidence="1 2">
    <name type="scientific">Caerostris extrusa</name>
    <name type="common">Bark spider</name>
    <name type="synonym">Caerostris bankana</name>
    <dbReference type="NCBI Taxonomy" id="172846"/>
    <lineage>
        <taxon>Eukaryota</taxon>
        <taxon>Metazoa</taxon>
        <taxon>Ecdysozoa</taxon>
        <taxon>Arthropoda</taxon>
        <taxon>Chelicerata</taxon>
        <taxon>Arachnida</taxon>
        <taxon>Araneae</taxon>
        <taxon>Araneomorphae</taxon>
        <taxon>Entelegynae</taxon>
        <taxon>Araneoidea</taxon>
        <taxon>Araneidae</taxon>
        <taxon>Caerostris</taxon>
    </lineage>
</organism>
<comment type="caution">
    <text evidence="1">The sequence shown here is derived from an EMBL/GenBank/DDBJ whole genome shotgun (WGS) entry which is preliminary data.</text>
</comment>
<keyword evidence="2" id="KW-1185">Reference proteome</keyword>
<sequence length="103" mass="11766">MTYATLDFLIDSIKRIPTFLLASSEEHSCLWLVMIPSGTVSLDGRPERGFEIIDFDELYDVIDHSLDRGMSSSNNLANFPKSLAFIPMFYDDLSFFRSNLLSF</sequence>
<evidence type="ECO:0000313" key="2">
    <source>
        <dbReference type="Proteomes" id="UP001054945"/>
    </source>
</evidence>
<proteinExistence type="predicted"/>
<evidence type="ECO:0000313" key="1">
    <source>
        <dbReference type="EMBL" id="GIY27303.1"/>
    </source>
</evidence>
<gene>
    <name evidence="1" type="ORF">CEXT_813841</name>
</gene>
<reference evidence="1 2" key="1">
    <citation type="submission" date="2021-06" db="EMBL/GenBank/DDBJ databases">
        <title>Caerostris extrusa draft genome.</title>
        <authorList>
            <person name="Kono N."/>
            <person name="Arakawa K."/>
        </authorList>
    </citation>
    <scope>NUCLEOTIDE SEQUENCE [LARGE SCALE GENOMIC DNA]</scope>
</reference>
<protein>
    <submittedName>
        <fullName evidence="1">Uncharacterized protein</fullName>
    </submittedName>
</protein>